<dbReference type="RefSeq" id="WP_104700566.1">
    <property type="nucleotide sequence ID" value="NZ_FZPP01000038.1"/>
</dbReference>
<organism evidence="2 3">
    <name type="scientific">Helicobacter marmotae</name>
    <dbReference type="NCBI Taxonomy" id="152490"/>
    <lineage>
        <taxon>Bacteria</taxon>
        <taxon>Pseudomonadati</taxon>
        <taxon>Campylobacterota</taxon>
        <taxon>Epsilonproteobacteria</taxon>
        <taxon>Campylobacterales</taxon>
        <taxon>Helicobacteraceae</taxon>
        <taxon>Helicobacter</taxon>
    </lineage>
</organism>
<sequence>MELKLAKSAPNAKTLTKITTEDILKQCAAGTHIFYFDKENSHKDMQKACTFFQKQGYSTHLHEIRYALDEGSYIYELHII</sequence>
<dbReference type="Proteomes" id="UP000256599">
    <property type="component" value="Unassembled WGS sequence"/>
</dbReference>
<accession>A0A3D8I2G4</accession>
<keyword evidence="3" id="KW-1185">Reference proteome</keyword>
<evidence type="ECO:0000259" key="1">
    <source>
        <dbReference type="Pfam" id="PF18618"/>
    </source>
</evidence>
<dbReference type="Pfam" id="PF18618">
    <property type="entry name" value="HP0268"/>
    <property type="match status" value="1"/>
</dbReference>
<feature type="domain" description="HP0268" evidence="1">
    <location>
        <begin position="1"/>
        <end position="80"/>
    </location>
</feature>
<dbReference type="EMBL" id="NXLR01000014">
    <property type="protein sequence ID" value="RDU59322.1"/>
    <property type="molecule type" value="Genomic_DNA"/>
</dbReference>
<evidence type="ECO:0000313" key="3">
    <source>
        <dbReference type="Proteomes" id="UP000256599"/>
    </source>
</evidence>
<name>A0A3D8I2G4_9HELI</name>
<gene>
    <name evidence="2" type="ORF">CQA63_07245</name>
</gene>
<reference evidence="2 3" key="1">
    <citation type="submission" date="2018-04" db="EMBL/GenBank/DDBJ databases">
        <title>Novel Campyloabacter and Helicobacter Species and Strains.</title>
        <authorList>
            <person name="Mannion A.J."/>
            <person name="Shen Z."/>
            <person name="Fox J.G."/>
        </authorList>
    </citation>
    <scope>NUCLEOTIDE SEQUENCE [LARGE SCALE GENOMIC DNA]</scope>
    <source>
        <strain evidence="2 3">MIT 98-6070</strain>
    </source>
</reference>
<proteinExistence type="predicted"/>
<comment type="caution">
    <text evidence="2">The sequence shown here is derived from an EMBL/GenBank/DDBJ whole genome shotgun (WGS) entry which is preliminary data.</text>
</comment>
<dbReference type="InterPro" id="IPR040748">
    <property type="entry name" value="HP0268"/>
</dbReference>
<protein>
    <recommendedName>
        <fullName evidence="1">HP0268 domain-containing protein</fullName>
    </recommendedName>
</protein>
<evidence type="ECO:0000313" key="2">
    <source>
        <dbReference type="EMBL" id="RDU59322.1"/>
    </source>
</evidence>
<dbReference type="AlphaFoldDB" id="A0A3D8I2G4"/>